<proteinExistence type="predicted"/>
<comment type="caution">
    <text evidence="1">The sequence shown here is derived from an EMBL/GenBank/DDBJ whole genome shotgun (WGS) entry which is preliminary data.</text>
</comment>
<reference evidence="1 2" key="1">
    <citation type="submission" date="2013-06" db="EMBL/GenBank/DDBJ databases">
        <authorList>
            <person name="Weinstock G."/>
            <person name="Sodergren E."/>
            <person name="Lobos E.A."/>
            <person name="Fulton L."/>
            <person name="Fulton R."/>
            <person name="Courtney L."/>
            <person name="Fronick C."/>
            <person name="O'Laughlin M."/>
            <person name="Godfrey J."/>
            <person name="Wilson R.M."/>
            <person name="Miner T."/>
            <person name="Farmer C."/>
            <person name="Delehaunty K."/>
            <person name="Cordes M."/>
            <person name="Minx P."/>
            <person name="Tomlinson C."/>
            <person name="Chen J."/>
            <person name="Wollam A."/>
            <person name="Pepin K.H."/>
            <person name="Bhonagiri V."/>
            <person name="Zhang X."/>
            <person name="Warren W."/>
            <person name="Mitreva M."/>
            <person name="Mardis E.R."/>
            <person name="Wilson R.K."/>
        </authorList>
    </citation>
    <scope>NUCLEOTIDE SEQUENCE [LARGE SCALE GENOMIC DNA]</scope>
    <source>
        <strain evidence="1 2">JCP8108</strain>
    </source>
</reference>
<dbReference type="Proteomes" id="UP000014521">
    <property type="component" value="Unassembled WGS sequence"/>
</dbReference>
<dbReference type="EMBL" id="ATJJ01000102">
    <property type="protein sequence ID" value="EPI45904.1"/>
    <property type="molecule type" value="Genomic_DNA"/>
</dbReference>
<name>S4GUU4_GARVA</name>
<accession>S4GUU4</accession>
<dbReference type="HOGENOM" id="CLU_3226287_0_0_11"/>
<organism evidence="1 2">
    <name type="scientific">Gardnerella vaginalis JCP8108</name>
    <dbReference type="NCBI Taxonomy" id="1261066"/>
    <lineage>
        <taxon>Bacteria</taxon>
        <taxon>Bacillati</taxon>
        <taxon>Actinomycetota</taxon>
        <taxon>Actinomycetes</taxon>
        <taxon>Bifidobacteriales</taxon>
        <taxon>Bifidobacteriaceae</taxon>
        <taxon>Gardnerella</taxon>
    </lineage>
</organism>
<evidence type="ECO:0000313" key="1">
    <source>
        <dbReference type="EMBL" id="EPI45904.1"/>
    </source>
</evidence>
<gene>
    <name evidence="1" type="ORF">HMPREF1581_01202</name>
</gene>
<evidence type="ECO:0000313" key="2">
    <source>
        <dbReference type="Proteomes" id="UP000014521"/>
    </source>
</evidence>
<dbReference type="AlphaFoldDB" id="S4GUU4"/>
<sequence>LARGIPAFVYRNAKYGNKRGIKEKARCRGSKNVICIIYKCLDE</sequence>
<protein>
    <submittedName>
        <fullName evidence="1">Uncharacterized protein</fullName>
    </submittedName>
</protein>
<feature type="non-terminal residue" evidence="1">
    <location>
        <position position="1"/>
    </location>
</feature>